<evidence type="ECO:0000313" key="2">
    <source>
        <dbReference type="EMBL" id="EGG17645.1"/>
    </source>
</evidence>
<name>F4Q3I7_CACFS</name>
<dbReference type="PANTHER" id="PTHR36877">
    <property type="entry name" value="SMALL INTEGRAL MEMBRANE PROTEIN 13"/>
    <property type="match status" value="1"/>
</dbReference>
<accession>F4Q3I7</accession>
<proteinExistence type="predicted"/>
<keyword evidence="1" id="KW-1133">Transmembrane helix</keyword>
<keyword evidence="1" id="KW-0472">Membrane</keyword>
<dbReference type="OMA" id="MYISKYE"/>
<evidence type="ECO:0000256" key="1">
    <source>
        <dbReference type="SAM" id="Phobius"/>
    </source>
</evidence>
<dbReference type="AlphaFoldDB" id="F4Q3I7"/>
<reference evidence="3" key="1">
    <citation type="journal article" date="2011" name="Genome Res.">
        <title>Phylogeny-wide analysis of social amoeba genomes highlights ancient origins for complex intercellular communication.</title>
        <authorList>
            <person name="Heidel A.J."/>
            <person name="Lawal H.M."/>
            <person name="Felder M."/>
            <person name="Schilde C."/>
            <person name="Helps N.R."/>
            <person name="Tunggal B."/>
            <person name="Rivero F."/>
            <person name="John U."/>
            <person name="Schleicher M."/>
            <person name="Eichinger L."/>
            <person name="Platzer M."/>
            <person name="Noegel A.A."/>
            <person name="Schaap P."/>
            <person name="Gloeckner G."/>
        </authorList>
    </citation>
    <scope>NUCLEOTIDE SEQUENCE [LARGE SCALE GENOMIC DNA]</scope>
    <source>
        <strain evidence="3">SH3</strain>
    </source>
</reference>
<organism evidence="2 3">
    <name type="scientific">Cavenderia fasciculata</name>
    <name type="common">Slime mold</name>
    <name type="synonym">Dictyostelium fasciculatum</name>
    <dbReference type="NCBI Taxonomy" id="261658"/>
    <lineage>
        <taxon>Eukaryota</taxon>
        <taxon>Amoebozoa</taxon>
        <taxon>Evosea</taxon>
        <taxon>Eumycetozoa</taxon>
        <taxon>Dictyostelia</taxon>
        <taxon>Acytosteliales</taxon>
        <taxon>Cavenderiaceae</taxon>
        <taxon>Cavenderia</taxon>
    </lineage>
</organism>
<dbReference type="KEGG" id="dfa:DFA_08641"/>
<protein>
    <recommendedName>
        <fullName evidence="4">Transmembrane protein</fullName>
    </recommendedName>
</protein>
<dbReference type="RefSeq" id="XP_004356129.1">
    <property type="nucleotide sequence ID" value="XM_004356076.1"/>
</dbReference>
<dbReference type="EMBL" id="GL883021">
    <property type="protein sequence ID" value="EGG17645.1"/>
    <property type="molecule type" value="Genomic_DNA"/>
</dbReference>
<dbReference type="OrthoDB" id="25586at2759"/>
<dbReference type="InterPro" id="IPR031851">
    <property type="entry name" value="DUF4750"/>
</dbReference>
<dbReference type="PANTHER" id="PTHR36877:SF1">
    <property type="entry name" value="SMALL INTEGRAL MEMBRANE PROTEIN 13"/>
    <property type="match status" value="1"/>
</dbReference>
<feature type="transmembrane region" description="Helical" evidence="1">
    <location>
        <begin position="12"/>
        <end position="30"/>
    </location>
</feature>
<evidence type="ECO:0000313" key="3">
    <source>
        <dbReference type="Proteomes" id="UP000007797"/>
    </source>
</evidence>
<gene>
    <name evidence="2" type="ORF">DFA_08641</name>
</gene>
<evidence type="ECO:0008006" key="4">
    <source>
        <dbReference type="Google" id="ProtNLM"/>
    </source>
</evidence>
<dbReference type="GeneID" id="14868817"/>
<dbReference type="Proteomes" id="UP000007797">
    <property type="component" value="Unassembled WGS sequence"/>
</dbReference>
<keyword evidence="1" id="KW-0812">Transmembrane</keyword>
<dbReference type="Pfam" id="PF15938">
    <property type="entry name" value="DUF4750"/>
    <property type="match status" value="1"/>
</dbReference>
<sequence length="64" mass="7559">MLQIFQTLSGLALVAVLMILGWFVMWKMYLSKYEFVRELMGYKKDALKPKPKSRRTGPVKLNFF</sequence>
<keyword evidence="3" id="KW-1185">Reference proteome</keyword>